<name>A0ABZ0JLJ1_9XANT</name>
<sequence>MAQTVILAAGQSAASSSTITVASGGVASLSIHAPAGQPIPKNISLPVIMVIDGTDTAVASLNYINPVVPVGVPGVFRVDRPNITAYGTNITVVADQ</sequence>
<evidence type="ECO:0000313" key="1">
    <source>
        <dbReference type="EMBL" id="WOS40688.1"/>
    </source>
</evidence>
<accession>A0ABZ0JLJ1</accession>
<dbReference type="EMBL" id="CP126172">
    <property type="protein sequence ID" value="WOS40688.1"/>
    <property type="molecule type" value="Genomic_DNA"/>
</dbReference>
<dbReference type="Proteomes" id="UP001302020">
    <property type="component" value="Chromosome"/>
</dbReference>
<dbReference type="RefSeq" id="WP_317844056.1">
    <property type="nucleotide sequence ID" value="NZ_CP126170.1"/>
</dbReference>
<reference evidence="1 2" key="1">
    <citation type="submission" date="2023-05" db="EMBL/GenBank/DDBJ databases">
        <title>Xanthomonas rydalmerenesis sp. nov., a novel Xanthomonas species isolated from Fragaria x ananassa.</title>
        <authorList>
            <person name="McKnight D.J.E."/>
            <person name="Wong-Bajracharya J."/>
            <person name="Okoh E.B."/>
            <person name="Snijders F."/>
            <person name="Lidbetter F."/>
            <person name="Webster J."/>
            <person name="Djordjevic S.P."/>
            <person name="Bogema D.R."/>
            <person name="Chapman T.A."/>
        </authorList>
    </citation>
    <scope>NUCLEOTIDE SEQUENCE [LARGE SCALE GENOMIC DNA]</scope>
    <source>
        <strain evidence="1 2">DAR34883</strain>
    </source>
</reference>
<keyword evidence="2" id="KW-1185">Reference proteome</keyword>
<proteinExistence type="predicted"/>
<organism evidence="1 2">
    <name type="scientific">Xanthomonas rydalmerensis</name>
    <dbReference type="NCBI Taxonomy" id="3046274"/>
    <lineage>
        <taxon>Bacteria</taxon>
        <taxon>Pseudomonadati</taxon>
        <taxon>Pseudomonadota</taxon>
        <taxon>Gammaproteobacteria</taxon>
        <taxon>Lysobacterales</taxon>
        <taxon>Lysobacteraceae</taxon>
        <taxon>Xanthomonas</taxon>
    </lineage>
</organism>
<evidence type="ECO:0000313" key="2">
    <source>
        <dbReference type="Proteomes" id="UP001302020"/>
    </source>
</evidence>
<protein>
    <submittedName>
        <fullName evidence="1">Uncharacterized protein</fullName>
    </submittedName>
</protein>
<gene>
    <name evidence="1" type="ORF">QN243_20220</name>
</gene>